<dbReference type="OrthoDB" id="419616at2759"/>
<evidence type="ECO:0000256" key="4">
    <source>
        <dbReference type="ARBA" id="ARBA00022989"/>
    </source>
</evidence>
<comment type="caution">
    <text evidence="8">The sequence shown here is derived from an EMBL/GenBank/DDBJ whole genome shotgun (WGS) entry which is preliminary data.</text>
</comment>
<evidence type="ECO:0000313" key="9">
    <source>
        <dbReference type="Proteomes" id="UP000467841"/>
    </source>
</evidence>
<dbReference type="EMBL" id="CACVBM020000666">
    <property type="protein sequence ID" value="CAA7021973.1"/>
    <property type="molecule type" value="Genomic_DNA"/>
</dbReference>
<keyword evidence="9" id="KW-1185">Reference proteome</keyword>
<evidence type="ECO:0000313" key="8">
    <source>
        <dbReference type="EMBL" id="CAA7021973.1"/>
    </source>
</evidence>
<comment type="subcellular location">
    <subcellularLocation>
        <location evidence="1">Membrane</location>
        <topology evidence="1">Multi-pass membrane protein</topology>
    </subcellularLocation>
</comment>
<feature type="transmembrane region" description="Helical" evidence="6">
    <location>
        <begin position="347"/>
        <end position="371"/>
    </location>
</feature>
<evidence type="ECO:0008006" key="10">
    <source>
        <dbReference type="Google" id="ProtNLM"/>
    </source>
</evidence>
<gene>
    <name evidence="8" type="ORF">MERR_LOCUS9208</name>
</gene>
<keyword evidence="5 6" id="KW-0472">Membrane</keyword>
<evidence type="ECO:0000256" key="2">
    <source>
        <dbReference type="ARBA" id="ARBA00022448"/>
    </source>
</evidence>
<dbReference type="Pfam" id="PF07690">
    <property type="entry name" value="MFS_1"/>
    <property type="match status" value="1"/>
</dbReference>
<keyword evidence="7" id="KW-0732">Signal</keyword>
<dbReference type="InterPro" id="IPR011701">
    <property type="entry name" value="MFS"/>
</dbReference>
<organism evidence="8 9">
    <name type="scientific">Microthlaspi erraticum</name>
    <dbReference type="NCBI Taxonomy" id="1685480"/>
    <lineage>
        <taxon>Eukaryota</taxon>
        <taxon>Viridiplantae</taxon>
        <taxon>Streptophyta</taxon>
        <taxon>Embryophyta</taxon>
        <taxon>Tracheophyta</taxon>
        <taxon>Spermatophyta</taxon>
        <taxon>Magnoliopsida</taxon>
        <taxon>eudicotyledons</taxon>
        <taxon>Gunneridae</taxon>
        <taxon>Pentapetalae</taxon>
        <taxon>rosids</taxon>
        <taxon>malvids</taxon>
        <taxon>Brassicales</taxon>
        <taxon>Brassicaceae</taxon>
        <taxon>Coluteocarpeae</taxon>
        <taxon>Microthlaspi</taxon>
    </lineage>
</organism>
<keyword evidence="4 6" id="KW-1133">Transmembrane helix</keyword>
<dbReference type="AlphaFoldDB" id="A0A6D2IA10"/>
<dbReference type="InterPro" id="IPR036259">
    <property type="entry name" value="MFS_trans_sf"/>
</dbReference>
<keyword evidence="3 6" id="KW-0812">Transmembrane</keyword>
<sequence>MEKRLGGLRHMLTTVFLSAFASFLVTPVITDVTVAAVCSDPNDSCSFAVYLTGVQQVVLFDMVCHGAVDCLAQAYVAKNIPGRKRITMFGVLGGVKSLSAICATFSARFLPVASIFQVSAISLFVGLVYMRVFLQERLHDDDDEYYDDDNDGGGDLRMLAEPILQDAPTTTHVFNNKYSSLKDMVYLMKNSTILVQALVITFIASFSNSGFQSAFMYFLKARFGFDKNDFAQILLLISIIALISQLFILPVMVSAIGERSNSQCFMVSMGEYDEEFAIYVPYATTVLIPGFMLVMPSVYGIASRQVGSDEQGKVQGCIYAVKSFGEVAAPFVFSPLTALFLSEKAPFYYPGFSLLCVALSMMIGFLLSLMIKDVPSPSLNSAISNTSMRKVDKR</sequence>
<evidence type="ECO:0000256" key="7">
    <source>
        <dbReference type="SAM" id="SignalP"/>
    </source>
</evidence>
<evidence type="ECO:0000256" key="3">
    <source>
        <dbReference type="ARBA" id="ARBA00022692"/>
    </source>
</evidence>
<dbReference type="GO" id="GO:0016020">
    <property type="term" value="C:membrane"/>
    <property type="evidence" value="ECO:0007669"/>
    <property type="project" value="UniProtKB-SubCell"/>
</dbReference>
<feature type="transmembrane region" description="Helical" evidence="6">
    <location>
        <begin position="231"/>
        <end position="256"/>
    </location>
</feature>
<name>A0A6D2IA10_9BRAS</name>
<dbReference type="GO" id="GO:0022857">
    <property type="term" value="F:transmembrane transporter activity"/>
    <property type="evidence" value="ECO:0007669"/>
    <property type="project" value="InterPro"/>
</dbReference>
<dbReference type="Proteomes" id="UP000467841">
    <property type="component" value="Unassembled WGS sequence"/>
</dbReference>
<dbReference type="SUPFAM" id="SSF103473">
    <property type="entry name" value="MFS general substrate transporter"/>
    <property type="match status" value="1"/>
</dbReference>
<proteinExistence type="predicted"/>
<keyword evidence="2" id="KW-0813">Transport</keyword>
<accession>A0A6D2IA10</accession>
<reference evidence="8" key="1">
    <citation type="submission" date="2020-01" db="EMBL/GenBank/DDBJ databases">
        <authorList>
            <person name="Mishra B."/>
        </authorList>
    </citation>
    <scope>NUCLEOTIDE SEQUENCE [LARGE SCALE GENOMIC DNA]</scope>
</reference>
<feature type="transmembrane region" description="Helical" evidence="6">
    <location>
        <begin position="193"/>
        <end position="219"/>
    </location>
</feature>
<feature type="transmembrane region" description="Helical" evidence="6">
    <location>
        <begin position="112"/>
        <end position="134"/>
    </location>
</feature>
<dbReference type="PANTHER" id="PTHR23504:SF119">
    <property type="entry name" value="MAJOR FACILITATOR SUPERFAMILY PROTEIN"/>
    <property type="match status" value="1"/>
</dbReference>
<feature type="signal peptide" evidence="7">
    <location>
        <begin position="1"/>
        <end position="30"/>
    </location>
</feature>
<evidence type="ECO:0000256" key="1">
    <source>
        <dbReference type="ARBA" id="ARBA00004141"/>
    </source>
</evidence>
<dbReference type="Gene3D" id="1.20.1250.20">
    <property type="entry name" value="MFS general substrate transporter like domains"/>
    <property type="match status" value="1"/>
</dbReference>
<dbReference type="PANTHER" id="PTHR23504">
    <property type="entry name" value="MAJOR FACILITATOR SUPERFAMILY DOMAIN-CONTAINING PROTEIN 10"/>
    <property type="match status" value="1"/>
</dbReference>
<evidence type="ECO:0000256" key="6">
    <source>
        <dbReference type="SAM" id="Phobius"/>
    </source>
</evidence>
<feature type="chain" id="PRO_5025399042" description="Major facilitator superfamily (MFS) profile domain-containing protein" evidence="7">
    <location>
        <begin position="31"/>
        <end position="394"/>
    </location>
</feature>
<protein>
    <recommendedName>
        <fullName evidence="10">Major facilitator superfamily (MFS) profile domain-containing protein</fullName>
    </recommendedName>
</protein>
<evidence type="ECO:0000256" key="5">
    <source>
        <dbReference type="ARBA" id="ARBA00023136"/>
    </source>
</evidence>
<feature type="transmembrane region" description="Helical" evidence="6">
    <location>
        <begin position="276"/>
        <end position="302"/>
    </location>
</feature>